<feature type="transmembrane region" description="Helical" evidence="1">
    <location>
        <begin position="132"/>
        <end position="153"/>
    </location>
</feature>
<dbReference type="EMBL" id="BOOK01000017">
    <property type="protein sequence ID" value="GII00619.1"/>
    <property type="molecule type" value="Genomic_DNA"/>
</dbReference>
<evidence type="ECO:0000313" key="3">
    <source>
        <dbReference type="Proteomes" id="UP000634476"/>
    </source>
</evidence>
<protein>
    <submittedName>
        <fullName evidence="2">Uncharacterized protein</fullName>
    </submittedName>
</protein>
<feature type="transmembrane region" description="Helical" evidence="1">
    <location>
        <begin position="88"/>
        <end position="112"/>
    </location>
</feature>
<gene>
    <name evidence="2" type="ORF">Pta02_26270</name>
</gene>
<accession>A0A8J3T401</accession>
<feature type="transmembrane region" description="Helical" evidence="1">
    <location>
        <begin position="185"/>
        <end position="203"/>
    </location>
</feature>
<keyword evidence="1" id="KW-0812">Transmembrane</keyword>
<dbReference type="Proteomes" id="UP000634476">
    <property type="component" value="Unassembled WGS sequence"/>
</dbReference>
<keyword evidence="1" id="KW-1133">Transmembrane helix</keyword>
<reference evidence="2" key="1">
    <citation type="submission" date="2021-01" db="EMBL/GenBank/DDBJ databases">
        <title>Whole genome shotgun sequence of Planobispora takensis NBRC 109077.</title>
        <authorList>
            <person name="Komaki H."/>
            <person name="Tamura T."/>
        </authorList>
    </citation>
    <scope>NUCLEOTIDE SEQUENCE</scope>
    <source>
        <strain evidence="2">NBRC 109077</strain>
    </source>
</reference>
<keyword evidence="3" id="KW-1185">Reference proteome</keyword>
<feature type="transmembrane region" description="Helical" evidence="1">
    <location>
        <begin position="55"/>
        <end position="76"/>
    </location>
</feature>
<dbReference type="AlphaFoldDB" id="A0A8J3T401"/>
<feature type="transmembrane region" description="Helical" evidence="1">
    <location>
        <begin position="12"/>
        <end position="35"/>
    </location>
</feature>
<evidence type="ECO:0000313" key="2">
    <source>
        <dbReference type="EMBL" id="GII00619.1"/>
    </source>
</evidence>
<comment type="caution">
    <text evidence="2">The sequence shown here is derived from an EMBL/GenBank/DDBJ whole genome shotgun (WGS) entry which is preliminary data.</text>
</comment>
<proteinExistence type="predicted"/>
<sequence>MVMKTNESFPGKWIEGIGLVLGPTLVMIGVLLKLGHDAFFPEQLAAFAGGPAQMTAAYSCFVAGIVLLSPAVLGVARRIGATHPRLAQWGLGLTLAGLFARTFHAGVSHLAFQLVDVQGLSTAQQAISEQYGSFHVFQTINLATMTGWIVLAVGAWRSGVLGPVQSLGLALMAAMPLGVLKGTGVMSIVAAGGLCLALVPLGIKVLSQGPAPRWWTYPLAATIAAAGTLVSLVG</sequence>
<feature type="transmembrane region" description="Helical" evidence="1">
    <location>
        <begin position="215"/>
        <end position="233"/>
    </location>
</feature>
<evidence type="ECO:0000256" key="1">
    <source>
        <dbReference type="SAM" id="Phobius"/>
    </source>
</evidence>
<name>A0A8J3T401_9ACTN</name>
<organism evidence="2 3">
    <name type="scientific">Planobispora takensis</name>
    <dbReference type="NCBI Taxonomy" id="1367882"/>
    <lineage>
        <taxon>Bacteria</taxon>
        <taxon>Bacillati</taxon>
        <taxon>Actinomycetota</taxon>
        <taxon>Actinomycetes</taxon>
        <taxon>Streptosporangiales</taxon>
        <taxon>Streptosporangiaceae</taxon>
        <taxon>Planobispora</taxon>
    </lineage>
</organism>
<keyword evidence="1" id="KW-0472">Membrane</keyword>